<sequence>MLVQVIINSSTNPLTKSLTRFRQQIKNGWKALGNLKNEVTEISSTNWKILLTKFSSASRNRPLMKSSFDDVYVNAKEYDDIPQE</sequence>
<reference evidence="2" key="1">
    <citation type="submission" date="2022-11" db="UniProtKB">
        <authorList>
            <consortium name="WormBaseParasite"/>
        </authorList>
    </citation>
    <scope>IDENTIFICATION</scope>
</reference>
<protein>
    <submittedName>
        <fullName evidence="2">Uncharacterized protein</fullName>
    </submittedName>
</protein>
<keyword evidence="1" id="KW-1185">Reference proteome</keyword>
<evidence type="ECO:0000313" key="2">
    <source>
        <dbReference type="WBParaSite" id="nRc.2.0.1.t04759-RA"/>
    </source>
</evidence>
<name>A0A915HSM2_ROMCU</name>
<dbReference type="Proteomes" id="UP000887565">
    <property type="component" value="Unplaced"/>
</dbReference>
<evidence type="ECO:0000313" key="1">
    <source>
        <dbReference type="Proteomes" id="UP000887565"/>
    </source>
</evidence>
<dbReference type="AlphaFoldDB" id="A0A915HSM2"/>
<dbReference type="WBParaSite" id="nRc.2.0.1.t04759-RA">
    <property type="protein sequence ID" value="nRc.2.0.1.t04759-RA"/>
    <property type="gene ID" value="nRc.2.0.1.g04759"/>
</dbReference>
<accession>A0A915HSM2</accession>
<proteinExistence type="predicted"/>
<organism evidence="1 2">
    <name type="scientific">Romanomermis culicivorax</name>
    <name type="common">Nematode worm</name>
    <dbReference type="NCBI Taxonomy" id="13658"/>
    <lineage>
        <taxon>Eukaryota</taxon>
        <taxon>Metazoa</taxon>
        <taxon>Ecdysozoa</taxon>
        <taxon>Nematoda</taxon>
        <taxon>Enoplea</taxon>
        <taxon>Dorylaimia</taxon>
        <taxon>Mermithida</taxon>
        <taxon>Mermithoidea</taxon>
        <taxon>Mermithidae</taxon>
        <taxon>Romanomermis</taxon>
    </lineage>
</organism>